<accession>A0A1S6HV36</accession>
<feature type="compositionally biased region" description="Basic and acidic residues" evidence="1">
    <location>
        <begin position="21"/>
        <end position="31"/>
    </location>
</feature>
<protein>
    <submittedName>
        <fullName evidence="2">Uncharacterized protein</fullName>
    </submittedName>
</protein>
<feature type="region of interest" description="Disordered" evidence="1">
    <location>
        <begin position="1"/>
        <end position="36"/>
    </location>
</feature>
<organism evidence="2 3">
    <name type="scientific">Shewanella psychrophila</name>
    <dbReference type="NCBI Taxonomy" id="225848"/>
    <lineage>
        <taxon>Bacteria</taxon>
        <taxon>Pseudomonadati</taxon>
        <taxon>Pseudomonadota</taxon>
        <taxon>Gammaproteobacteria</taxon>
        <taxon>Alteromonadales</taxon>
        <taxon>Shewanellaceae</taxon>
        <taxon>Shewanella</taxon>
    </lineage>
</organism>
<evidence type="ECO:0000313" key="2">
    <source>
        <dbReference type="EMBL" id="AQS39304.1"/>
    </source>
</evidence>
<keyword evidence="3" id="KW-1185">Reference proteome</keyword>
<reference evidence="2 3" key="1">
    <citation type="submission" date="2016-03" db="EMBL/GenBank/DDBJ databases">
        <title>Complete genome sequence of Shewanella psychrophila WP2, a deep sea bacterium isolated from west Pacific sediment.</title>
        <authorList>
            <person name="Xu G."/>
            <person name="Jian H."/>
        </authorList>
    </citation>
    <scope>NUCLEOTIDE SEQUENCE [LARGE SCALE GENOMIC DNA]</scope>
    <source>
        <strain evidence="2 3">WP2</strain>
    </source>
</reference>
<dbReference type="RefSeq" id="WP_077754234.1">
    <property type="nucleotide sequence ID" value="NZ_CP014782.1"/>
</dbReference>
<dbReference type="EMBL" id="CP014782">
    <property type="protein sequence ID" value="AQS39304.1"/>
    <property type="molecule type" value="Genomic_DNA"/>
</dbReference>
<dbReference type="AlphaFoldDB" id="A0A1S6HV36"/>
<sequence>MTPSTASPLFAITDEAGEIGEEQKADERRQASEANTKTWTRVMTRTVKKTKTKTKASENIKEQLERIERRELLKDLGLTEEDVYTL</sequence>
<proteinExistence type="predicted"/>
<gene>
    <name evidence="2" type="ORF">Sps_04198</name>
</gene>
<dbReference type="KEGG" id="spsw:Sps_04198"/>
<dbReference type="Proteomes" id="UP000189545">
    <property type="component" value="Chromosome"/>
</dbReference>
<name>A0A1S6HV36_9GAMM</name>
<evidence type="ECO:0000256" key="1">
    <source>
        <dbReference type="SAM" id="MobiDB-lite"/>
    </source>
</evidence>
<evidence type="ECO:0000313" key="3">
    <source>
        <dbReference type="Proteomes" id="UP000189545"/>
    </source>
</evidence>